<name>A0ABZ2XWY0_9RHOB</name>
<evidence type="ECO:0000256" key="3">
    <source>
        <dbReference type="ARBA" id="ARBA00022989"/>
    </source>
</evidence>
<evidence type="ECO:0000256" key="4">
    <source>
        <dbReference type="ARBA" id="ARBA00023136"/>
    </source>
</evidence>
<sequence>MPASQPQDAATLSLGQRLALERTRIAYERTLMAWVRTGASMITFGFSVYKFFGFELEKHAIDASAIGPREFGIALILIGLATLIMGRLEHRRDLRQLNSVYPEMPVSGTRIVEALVAVLGALALIVVILGV</sequence>
<gene>
    <name evidence="7" type="ORF">QEZ52_07860</name>
</gene>
<reference evidence="7 8" key="1">
    <citation type="submission" date="2023-04" db="EMBL/GenBank/DDBJ databases">
        <title>Complete genome sequence of Alisedimentitalea scapharcae.</title>
        <authorList>
            <person name="Rong J.-C."/>
            <person name="Yi M.-L."/>
            <person name="Zhao Q."/>
        </authorList>
    </citation>
    <scope>NUCLEOTIDE SEQUENCE [LARGE SCALE GENOMIC DNA]</scope>
    <source>
        <strain evidence="7 8">KCTC 42119</strain>
    </source>
</reference>
<organism evidence="7 8">
    <name type="scientific">Aliisedimentitalea scapharcae</name>
    <dbReference type="NCBI Taxonomy" id="1524259"/>
    <lineage>
        <taxon>Bacteria</taxon>
        <taxon>Pseudomonadati</taxon>
        <taxon>Pseudomonadota</taxon>
        <taxon>Alphaproteobacteria</taxon>
        <taxon>Rhodobacterales</taxon>
        <taxon>Roseobacteraceae</taxon>
        <taxon>Aliisedimentitalea</taxon>
    </lineage>
</organism>
<evidence type="ECO:0000313" key="7">
    <source>
        <dbReference type="EMBL" id="WZK90447.1"/>
    </source>
</evidence>
<evidence type="ECO:0000256" key="2">
    <source>
        <dbReference type="ARBA" id="ARBA00022692"/>
    </source>
</evidence>
<evidence type="ECO:0000259" key="6">
    <source>
        <dbReference type="Pfam" id="PF02656"/>
    </source>
</evidence>
<feature type="transmembrane region" description="Helical" evidence="5">
    <location>
        <begin position="31"/>
        <end position="51"/>
    </location>
</feature>
<dbReference type="EMBL" id="CP123584">
    <property type="protein sequence ID" value="WZK90447.1"/>
    <property type="molecule type" value="Genomic_DNA"/>
</dbReference>
<keyword evidence="4 5" id="KW-0472">Membrane</keyword>
<evidence type="ECO:0000256" key="5">
    <source>
        <dbReference type="SAM" id="Phobius"/>
    </source>
</evidence>
<feature type="transmembrane region" description="Helical" evidence="5">
    <location>
        <begin position="111"/>
        <end position="130"/>
    </location>
</feature>
<evidence type="ECO:0000256" key="1">
    <source>
        <dbReference type="ARBA" id="ARBA00004127"/>
    </source>
</evidence>
<feature type="domain" description="DUF202" evidence="6">
    <location>
        <begin position="22"/>
        <end position="95"/>
    </location>
</feature>
<accession>A0ABZ2XWY0</accession>
<protein>
    <submittedName>
        <fullName evidence="7">DUF202 domain-containing protein</fullName>
    </submittedName>
</protein>
<keyword evidence="2 5" id="KW-0812">Transmembrane</keyword>
<dbReference type="RefSeq" id="WP_406649220.1">
    <property type="nucleotide sequence ID" value="NZ_CP123584.1"/>
</dbReference>
<dbReference type="Proteomes" id="UP001623232">
    <property type="component" value="Chromosome"/>
</dbReference>
<dbReference type="InterPro" id="IPR003807">
    <property type="entry name" value="DUF202"/>
</dbReference>
<keyword evidence="8" id="KW-1185">Reference proteome</keyword>
<keyword evidence="3 5" id="KW-1133">Transmembrane helix</keyword>
<proteinExistence type="predicted"/>
<comment type="subcellular location">
    <subcellularLocation>
        <location evidence="1">Endomembrane system</location>
        <topology evidence="1">Multi-pass membrane protein</topology>
    </subcellularLocation>
</comment>
<evidence type="ECO:0000313" key="8">
    <source>
        <dbReference type="Proteomes" id="UP001623232"/>
    </source>
</evidence>
<feature type="transmembrane region" description="Helical" evidence="5">
    <location>
        <begin position="71"/>
        <end position="90"/>
    </location>
</feature>
<dbReference type="Pfam" id="PF02656">
    <property type="entry name" value="DUF202"/>
    <property type="match status" value="1"/>
</dbReference>